<comment type="function">
    <text evidence="12">High-conductance magnesium-selective channel that mediates the influx of magnesium into the mitochondrial matrix. Essential for the splicing of mRNA group II introns in mitochondria by affecting mitochondrial magnesium concentrations, which are critical for group II intron splicing. It also suppresses a variety of mitochondrial intron mutations and its absence may disturb the assembly of mitochondrial membrane complexes.</text>
</comment>
<keyword evidence="8 14" id="KW-1133">Transmembrane helix</keyword>
<dbReference type="Gene3D" id="2.40.128.330">
    <property type="match status" value="1"/>
</dbReference>
<dbReference type="GeneID" id="54780027"/>
<keyword evidence="6 14" id="KW-0460">Magnesium</keyword>
<name>A0A642UUK0_DIURU</name>
<keyword evidence="10" id="KW-0496">Mitochondrion</keyword>
<evidence type="ECO:0000256" key="8">
    <source>
        <dbReference type="ARBA" id="ARBA00022989"/>
    </source>
</evidence>
<evidence type="ECO:0000256" key="10">
    <source>
        <dbReference type="ARBA" id="ARBA00023128"/>
    </source>
</evidence>
<dbReference type="PANTHER" id="PTHR13890:SF27">
    <property type="entry name" value="MAGNESIUM TRANSPORTER MRS2, MITOCHONDRIAL"/>
    <property type="match status" value="1"/>
</dbReference>
<dbReference type="AlphaFoldDB" id="A0A642UUK0"/>
<sequence>MRQWRRGVFPFHQWLRHRSTPDASRTALQQFTSNLHHSDQLPVPISSSLHNTLKPVVPSDVYISCTTFDSHGAITAVSKRFPKMKFLRDNNLHPRDVRKIDTSSIDISPSIMIRANNAIIVNLLHIKAIIKRDQVMVFDTSTDIGATRLGLFMYDLEMKLKTPYGPPYEFRAIETILINIMTYMEDDLRAQTGDNNRILHQLEDQVDRKNLQELLIKSKKLARFHQKAQLIANVLDEVLDNDEDLAGMYLSQPPPADHDYDDLEMILETYSNQCDELVQHSGSSLSDIKATEEVANIILDANRNQLMLFELKVTLYTLGFTVATLVPAFYGMNLKNYIEESEWGFGAVVVVSALQGLLITYYNFHKLRQVQRLTMMQSRPADSLVVSPQTRPSWWRRLLFGDHCREYNPPTKRDADAIWRMINDDKR</sequence>
<evidence type="ECO:0000256" key="13">
    <source>
        <dbReference type="ARBA" id="ARBA00046701"/>
    </source>
</evidence>
<accession>A0A642UUK0</accession>
<evidence type="ECO:0000313" key="15">
    <source>
        <dbReference type="EMBL" id="KAA8905712.1"/>
    </source>
</evidence>
<evidence type="ECO:0000313" key="16">
    <source>
        <dbReference type="Proteomes" id="UP000449547"/>
    </source>
</evidence>
<keyword evidence="7" id="KW-0809">Transit peptide</keyword>
<dbReference type="CDD" id="cd12823">
    <property type="entry name" value="Mrs2_Mfm1p-like"/>
    <property type="match status" value="1"/>
</dbReference>
<dbReference type="PANTHER" id="PTHR13890">
    <property type="entry name" value="RNA SPLICING PROTEIN MRS2, MITOCHONDRIAL"/>
    <property type="match status" value="1"/>
</dbReference>
<evidence type="ECO:0000256" key="9">
    <source>
        <dbReference type="ARBA" id="ARBA00023065"/>
    </source>
</evidence>
<evidence type="ECO:0000256" key="4">
    <source>
        <dbReference type="ARBA" id="ARBA00022692"/>
    </source>
</evidence>
<dbReference type="InterPro" id="IPR045863">
    <property type="entry name" value="CorA_TM1_TM2"/>
</dbReference>
<dbReference type="GO" id="GO:0045016">
    <property type="term" value="P:mitochondrial magnesium ion transmembrane transport"/>
    <property type="evidence" value="ECO:0007669"/>
    <property type="project" value="TreeGrafter"/>
</dbReference>
<keyword evidence="16" id="KW-1185">Reference proteome</keyword>
<organism evidence="15 16">
    <name type="scientific">Diutina rugosa</name>
    <name type="common">Yeast</name>
    <name type="synonym">Candida rugosa</name>
    <dbReference type="NCBI Taxonomy" id="5481"/>
    <lineage>
        <taxon>Eukaryota</taxon>
        <taxon>Fungi</taxon>
        <taxon>Dikarya</taxon>
        <taxon>Ascomycota</taxon>
        <taxon>Saccharomycotina</taxon>
        <taxon>Pichiomycetes</taxon>
        <taxon>Debaryomycetaceae</taxon>
        <taxon>Diutina</taxon>
    </lineage>
</organism>
<evidence type="ECO:0000256" key="3">
    <source>
        <dbReference type="ARBA" id="ARBA00022448"/>
    </source>
</evidence>
<keyword evidence="11 14" id="KW-0472">Membrane</keyword>
<keyword evidence="3 14" id="KW-0813">Transport</keyword>
<protein>
    <recommendedName>
        <fullName evidence="14">Magnesium transporter</fullName>
    </recommendedName>
</protein>
<evidence type="ECO:0000256" key="2">
    <source>
        <dbReference type="ARBA" id="ARBA00009765"/>
    </source>
</evidence>
<keyword evidence="9 14" id="KW-0406">Ion transport</keyword>
<dbReference type="OMA" id="TLLIHMF"/>
<dbReference type="OrthoDB" id="10251508at2759"/>
<dbReference type="InterPro" id="IPR039204">
    <property type="entry name" value="MRS2-like"/>
</dbReference>
<keyword evidence="5 14" id="KW-0999">Mitochondrion inner membrane</keyword>
<evidence type="ECO:0000256" key="14">
    <source>
        <dbReference type="RuleBase" id="RU366042"/>
    </source>
</evidence>
<feature type="transmembrane region" description="Helical" evidence="14">
    <location>
        <begin position="343"/>
        <end position="364"/>
    </location>
</feature>
<comment type="subunit">
    <text evidence="13">Homopentamer. Forms homooligomers. Interacts with MFM1.</text>
</comment>
<evidence type="ECO:0000256" key="1">
    <source>
        <dbReference type="ARBA" id="ARBA00004448"/>
    </source>
</evidence>
<keyword evidence="4 14" id="KW-0812">Transmembrane</keyword>
<comment type="caution">
    <text evidence="15">The sequence shown here is derived from an EMBL/GenBank/DDBJ whole genome shotgun (WGS) entry which is preliminary data.</text>
</comment>
<dbReference type="Proteomes" id="UP000449547">
    <property type="component" value="Unassembled WGS sequence"/>
</dbReference>
<comment type="similarity">
    <text evidence="2 14">Belongs to the CorA metal ion transporter (MIT) (TC 1.A.35) family.</text>
</comment>
<evidence type="ECO:0000256" key="6">
    <source>
        <dbReference type="ARBA" id="ARBA00022842"/>
    </source>
</evidence>
<dbReference type="RefSeq" id="XP_034013822.1">
    <property type="nucleotide sequence ID" value="XM_034153910.1"/>
</dbReference>
<dbReference type="Pfam" id="PF22099">
    <property type="entry name" value="MRS2-like"/>
    <property type="match status" value="1"/>
</dbReference>
<evidence type="ECO:0000256" key="11">
    <source>
        <dbReference type="ARBA" id="ARBA00023136"/>
    </source>
</evidence>
<reference evidence="15 16" key="1">
    <citation type="submission" date="2019-07" db="EMBL/GenBank/DDBJ databases">
        <title>Genome assembly of two rare yeast pathogens: Diutina rugosa and Trichomonascus ciferrii.</title>
        <authorList>
            <person name="Mixao V."/>
            <person name="Saus E."/>
            <person name="Hansen A."/>
            <person name="Lass-Flor C."/>
            <person name="Gabaldon T."/>
        </authorList>
    </citation>
    <scope>NUCLEOTIDE SEQUENCE [LARGE SCALE GENOMIC DNA]</scope>
    <source>
        <strain evidence="15 16">CBS 613</strain>
    </source>
</reference>
<evidence type="ECO:0000256" key="12">
    <source>
        <dbReference type="ARBA" id="ARBA00046105"/>
    </source>
</evidence>
<dbReference type="GO" id="GO:0005743">
    <property type="term" value="C:mitochondrial inner membrane"/>
    <property type="evidence" value="ECO:0007669"/>
    <property type="project" value="UniProtKB-SubCell"/>
</dbReference>
<dbReference type="VEuPathDB" id="FungiDB:DIURU_001374"/>
<comment type="subcellular location">
    <subcellularLocation>
        <location evidence="1 14">Mitochondrion inner membrane</location>
        <topology evidence="1 14">Multi-pass membrane protein</topology>
    </subcellularLocation>
</comment>
<proteinExistence type="inferred from homology"/>
<gene>
    <name evidence="15" type="ORF">DIURU_001374</name>
</gene>
<dbReference type="Gene3D" id="1.20.58.340">
    <property type="entry name" value="Magnesium transport protein CorA, transmembrane region"/>
    <property type="match status" value="1"/>
</dbReference>
<feature type="transmembrane region" description="Helical" evidence="14">
    <location>
        <begin position="313"/>
        <end position="331"/>
    </location>
</feature>
<evidence type="ECO:0000256" key="5">
    <source>
        <dbReference type="ARBA" id="ARBA00022792"/>
    </source>
</evidence>
<dbReference type="SUPFAM" id="SSF144083">
    <property type="entry name" value="Magnesium transport protein CorA, transmembrane region"/>
    <property type="match status" value="1"/>
</dbReference>
<dbReference type="EMBL" id="SWFT01000042">
    <property type="protein sequence ID" value="KAA8905712.1"/>
    <property type="molecule type" value="Genomic_DNA"/>
</dbReference>
<evidence type="ECO:0000256" key="7">
    <source>
        <dbReference type="ARBA" id="ARBA00022946"/>
    </source>
</evidence>
<dbReference type="GO" id="GO:0015095">
    <property type="term" value="F:magnesium ion transmembrane transporter activity"/>
    <property type="evidence" value="ECO:0007669"/>
    <property type="project" value="TreeGrafter"/>
</dbReference>